<dbReference type="NCBIfam" id="TIGR01344">
    <property type="entry name" value="malate_syn_A"/>
    <property type="match status" value="1"/>
</dbReference>
<accession>A0A6S7ISF5</accession>
<name>A0A6S7ISF5_PARCT</name>
<evidence type="ECO:0000313" key="10">
    <source>
        <dbReference type="EMBL" id="CAB4004948.1"/>
    </source>
</evidence>
<dbReference type="GO" id="GO:0006097">
    <property type="term" value="P:glyoxylate cycle"/>
    <property type="evidence" value="ECO:0007669"/>
    <property type="project" value="UniProtKB-KW"/>
</dbReference>
<dbReference type="InterPro" id="IPR001465">
    <property type="entry name" value="Malate_synthase_TIM"/>
</dbReference>
<dbReference type="PANTHER" id="PTHR42902:SF1">
    <property type="entry name" value="MALATE SYNTHASE 1-RELATED"/>
    <property type="match status" value="1"/>
</dbReference>
<reference evidence="10" key="1">
    <citation type="submission" date="2020-04" db="EMBL/GenBank/DDBJ databases">
        <authorList>
            <person name="Alioto T."/>
            <person name="Alioto T."/>
            <person name="Gomez Garrido J."/>
        </authorList>
    </citation>
    <scope>NUCLEOTIDE SEQUENCE</scope>
    <source>
        <strain evidence="10">A484AB</strain>
    </source>
</reference>
<evidence type="ECO:0000259" key="9">
    <source>
        <dbReference type="Pfam" id="PF20659"/>
    </source>
</evidence>
<dbReference type="InterPro" id="IPR044856">
    <property type="entry name" value="Malate_synth_C_sf"/>
</dbReference>
<evidence type="ECO:0000313" key="11">
    <source>
        <dbReference type="Proteomes" id="UP001152795"/>
    </source>
</evidence>
<evidence type="ECO:0000256" key="2">
    <source>
        <dbReference type="ARBA" id="ARBA00012636"/>
    </source>
</evidence>
<dbReference type="EMBL" id="CACRXK020005057">
    <property type="protein sequence ID" value="CAB4004948.1"/>
    <property type="molecule type" value="Genomic_DNA"/>
</dbReference>
<proteinExistence type="inferred from homology"/>
<comment type="similarity">
    <text evidence="1">Belongs to the malate synthase family.</text>
</comment>
<dbReference type="AlphaFoldDB" id="A0A6S7ISF5"/>
<dbReference type="GO" id="GO:0005782">
    <property type="term" value="C:peroxisomal matrix"/>
    <property type="evidence" value="ECO:0007669"/>
    <property type="project" value="TreeGrafter"/>
</dbReference>
<dbReference type="SUPFAM" id="SSF51645">
    <property type="entry name" value="Malate synthase G"/>
    <property type="match status" value="1"/>
</dbReference>
<dbReference type="InterPro" id="IPR048355">
    <property type="entry name" value="MS_C"/>
</dbReference>
<feature type="domain" description="Malate synthase N-terminal" evidence="8">
    <location>
        <begin position="83"/>
        <end position="131"/>
    </location>
</feature>
<evidence type="ECO:0000256" key="1">
    <source>
        <dbReference type="ARBA" id="ARBA00006394"/>
    </source>
</evidence>
<dbReference type="CDD" id="cd00727">
    <property type="entry name" value="malate_synt_A"/>
    <property type="match status" value="1"/>
</dbReference>
<dbReference type="InterPro" id="IPR011076">
    <property type="entry name" value="Malate_synth_sf"/>
</dbReference>
<organism evidence="10 11">
    <name type="scientific">Paramuricea clavata</name>
    <name type="common">Red gorgonian</name>
    <name type="synonym">Violescent sea-whip</name>
    <dbReference type="NCBI Taxonomy" id="317549"/>
    <lineage>
        <taxon>Eukaryota</taxon>
        <taxon>Metazoa</taxon>
        <taxon>Cnidaria</taxon>
        <taxon>Anthozoa</taxon>
        <taxon>Octocorallia</taxon>
        <taxon>Malacalcyonacea</taxon>
        <taxon>Plexauridae</taxon>
        <taxon>Paramuricea</taxon>
    </lineage>
</organism>
<evidence type="ECO:0000256" key="5">
    <source>
        <dbReference type="ARBA" id="ARBA00022679"/>
    </source>
</evidence>
<dbReference type="Proteomes" id="UP001152795">
    <property type="component" value="Unassembled WGS sequence"/>
</dbReference>
<evidence type="ECO:0000256" key="6">
    <source>
        <dbReference type="ARBA" id="ARBA00047918"/>
    </source>
</evidence>
<evidence type="ECO:0000256" key="3">
    <source>
        <dbReference type="ARBA" id="ARBA00022435"/>
    </source>
</evidence>
<keyword evidence="3" id="KW-0329">Glyoxylate bypass</keyword>
<dbReference type="GO" id="GO:0004474">
    <property type="term" value="F:malate synthase activity"/>
    <property type="evidence" value="ECO:0007669"/>
    <property type="project" value="UniProtKB-EC"/>
</dbReference>
<protein>
    <recommendedName>
        <fullName evidence="2">malate synthase</fullName>
        <ecNumber evidence="2">2.3.3.9</ecNumber>
    </recommendedName>
</protein>
<evidence type="ECO:0000256" key="4">
    <source>
        <dbReference type="ARBA" id="ARBA00022532"/>
    </source>
</evidence>
<gene>
    <name evidence="10" type="ORF">PACLA_8A044173</name>
</gene>
<dbReference type="FunFam" id="1.20.1220.12:FF:000001">
    <property type="entry name" value="Malate synthase"/>
    <property type="match status" value="1"/>
</dbReference>
<feature type="domain" description="Malate synthase TIM barrel" evidence="7">
    <location>
        <begin position="229"/>
        <end position="474"/>
    </location>
</feature>
<keyword evidence="4" id="KW-0816">Tricarboxylic acid cycle</keyword>
<dbReference type="FunFam" id="3.20.20.360:FF:000001">
    <property type="entry name" value="Malate synthase"/>
    <property type="match status" value="1"/>
</dbReference>
<dbReference type="PANTHER" id="PTHR42902">
    <property type="entry name" value="MALATE SYNTHASE"/>
    <property type="match status" value="1"/>
</dbReference>
<dbReference type="GO" id="GO:0006099">
    <property type="term" value="P:tricarboxylic acid cycle"/>
    <property type="evidence" value="ECO:0007669"/>
    <property type="project" value="UniProtKB-KW"/>
</dbReference>
<dbReference type="Pfam" id="PF20656">
    <property type="entry name" value="MS_N"/>
    <property type="match status" value="1"/>
</dbReference>
<dbReference type="EC" id="2.3.3.9" evidence="2"/>
<dbReference type="Pfam" id="PF20659">
    <property type="entry name" value="MS_C"/>
    <property type="match status" value="1"/>
</dbReference>
<keyword evidence="5" id="KW-0808">Transferase</keyword>
<keyword evidence="11" id="KW-1185">Reference proteome</keyword>
<sequence>MQYQTTCSIFINKRYVNFNTTWHSVLIGYLAKNNNFANAHWLKGFSTGIRLFTLLLGCIYLFQVAINPMQETEMNCPPGVLIKGAIQPSYERVLTYDALAFLADLHRRFNYHRLQLLDKRRKRQHAINAGQPIEYLKPNHDDNWKVAAVPPDLQRRHVEITGPTDRKMVINALNSGADIFMADFEDSLCPTWKNIVEGQANLIDAERGTISFRNADGSVRKLKDKIACLIVRTRGWHLDEGHIECDGLPMAGALVDFGLYFFHNIHVRISRGSATYYYLPKMETYLECRLWNQVFQAAEDYMYVPQGTIRATIMIETLPAAVDIEEMIYELREYCCGANAGRWDYIFSIIKRLQSKPEAVLPDRKQVSMTVSFMRAYTERLVKICHKHGAHAMGGMSAFIPSRHDEEVNRRAFSQVRGDKEREVADGFDGTWVAHPDLVQVAREVFVQGMHNANHQKHRLREDVHVEVDELITIDIQGGKVTEEGVRKNTGVALKYINEWLQGRGAVAVNNLMEDAATAEISRGQLWQWLRHSVILDNGETFTPSMYRAIRGEELQRQGGSGKGRLQQAAEILDYLVLSNEMEEFLTLPAYKLLDNPQAKL</sequence>
<dbReference type="OrthoDB" id="4078635at2759"/>
<dbReference type="Pfam" id="PF01274">
    <property type="entry name" value="MS_TIM-barrel"/>
    <property type="match status" value="1"/>
</dbReference>
<comment type="caution">
    <text evidence="10">The sequence shown here is derived from an EMBL/GenBank/DDBJ whole genome shotgun (WGS) entry which is preliminary data.</text>
</comment>
<evidence type="ECO:0000259" key="8">
    <source>
        <dbReference type="Pfam" id="PF20656"/>
    </source>
</evidence>
<dbReference type="InterPro" id="IPR006252">
    <property type="entry name" value="Malate_synthA"/>
</dbReference>
<dbReference type="Gene3D" id="1.20.1220.12">
    <property type="entry name" value="Malate synthase, domain III"/>
    <property type="match status" value="1"/>
</dbReference>
<dbReference type="InterPro" id="IPR048356">
    <property type="entry name" value="MS_N"/>
</dbReference>
<evidence type="ECO:0000259" key="7">
    <source>
        <dbReference type="Pfam" id="PF01274"/>
    </source>
</evidence>
<dbReference type="Gene3D" id="3.20.20.360">
    <property type="entry name" value="Malate synthase, domain 3"/>
    <property type="match status" value="1"/>
</dbReference>
<dbReference type="InterPro" id="IPR046363">
    <property type="entry name" value="MS_N_TIM-barrel_dom"/>
</dbReference>
<feature type="domain" description="Malate synthase C-terminal" evidence="9">
    <location>
        <begin position="481"/>
        <end position="593"/>
    </location>
</feature>
<comment type="catalytic activity">
    <reaction evidence="6">
        <text>glyoxylate + acetyl-CoA + H2O = (S)-malate + CoA + H(+)</text>
        <dbReference type="Rhea" id="RHEA:18181"/>
        <dbReference type="ChEBI" id="CHEBI:15377"/>
        <dbReference type="ChEBI" id="CHEBI:15378"/>
        <dbReference type="ChEBI" id="CHEBI:15589"/>
        <dbReference type="ChEBI" id="CHEBI:36655"/>
        <dbReference type="ChEBI" id="CHEBI:57287"/>
        <dbReference type="ChEBI" id="CHEBI:57288"/>
        <dbReference type="EC" id="2.3.3.9"/>
    </reaction>
</comment>